<dbReference type="Proteomes" id="UP000232654">
    <property type="component" value="Unassembled WGS sequence"/>
</dbReference>
<evidence type="ECO:0000313" key="2">
    <source>
        <dbReference type="EMBL" id="PKC87088.1"/>
    </source>
</evidence>
<protein>
    <recommendedName>
        <fullName evidence="1">HTH cro/C1-type domain-containing protein</fullName>
    </recommendedName>
</protein>
<dbReference type="Pfam" id="PF01381">
    <property type="entry name" value="HTH_3"/>
    <property type="match status" value="1"/>
</dbReference>
<name>A0A2N0SYT8_BIFLN</name>
<dbReference type="EMBL" id="PJDT01000030">
    <property type="protein sequence ID" value="PKC87088.1"/>
    <property type="molecule type" value="Genomic_DNA"/>
</dbReference>
<dbReference type="PROSITE" id="PS50943">
    <property type="entry name" value="HTH_CROC1"/>
    <property type="match status" value="1"/>
</dbReference>
<dbReference type="GO" id="GO:0003677">
    <property type="term" value="F:DNA binding"/>
    <property type="evidence" value="ECO:0007669"/>
    <property type="project" value="InterPro"/>
</dbReference>
<dbReference type="InterPro" id="IPR010982">
    <property type="entry name" value="Lambda_DNA-bd_dom_sf"/>
</dbReference>
<dbReference type="SUPFAM" id="SSF47413">
    <property type="entry name" value="lambda repressor-like DNA-binding domains"/>
    <property type="match status" value="1"/>
</dbReference>
<sequence>MSGEELVAEIMRQTGWARILDMPPAALRAGSTPEYWARWVLAYCQWTRGVRFSDILDVLSLDDIVRLYPTLHEADESRFVDVYDERAAHNRTEGDSRLHTIRVRAGLSQSGLARRSGVTLRSIQMYEQRRKDLGKAAVSTVLALARTLGCRIEDLLEP</sequence>
<evidence type="ECO:0000313" key="3">
    <source>
        <dbReference type="Proteomes" id="UP000232654"/>
    </source>
</evidence>
<dbReference type="InterPro" id="IPR001387">
    <property type="entry name" value="Cro/C1-type_HTH"/>
</dbReference>
<gene>
    <name evidence="2" type="ORF">APC1503_2008</name>
</gene>
<accession>A0A2N0SYT8</accession>
<dbReference type="Gene3D" id="1.10.260.40">
    <property type="entry name" value="lambda repressor-like DNA-binding domains"/>
    <property type="match status" value="1"/>
</dbReference>
<dbReference type="SMART" id="SM00530">
    <property type="entry name" value="HTH_XRE"/>
    <property type="match status" value="1"/>
</dbReference>
<feature type="domain" description="HTH cro/C1-type" evidence="1">
    <location>
        <begin position="98"/>
        <end position="155"/>
    </location>
</feature>
<comment type="caution">
    <text evidence="2">The sequence shown here is derived from an EMBL/GenBank/DDBJ whole genome shotgun (WGS) entry which is preliminary data.</text>
</comment>
<proteinExistence type="predicted"/>
<reference evidence="2 3" key="1">
    <citation type="submission" date="2017-12" db="EMBL/GenBank/DDBJ databases">
        <title>Bifidobacterium longum APC/DPC strains.</title>
        <authorList>
            <person name="Arboleya S."/>
        </authorList>
    </citation>
    <scope>NUCLEOTIDE SEQUENCE [LARGE SCALE GENOMIC DNA]</scope>
    <source>
        <strain evidence="2 3">APC1503</strain>
    </source>
</reference>
<dbReference type="AlphaFoldDB" id="A0A2N0SYT8"/>
<evidence type="ECO:0000259" key="1">
    <source>
        <dbReference type="PROSITE" id="PS50943"/>
    </source>
</evidence>
<organism evidence="2 3">
    <name type="scientific">Bifidobacterium longum</name>
    <dbReference type="NCBI Taxonomy" id="216816"/>
    <lineage>
        <taxon>Bacteria</taxon>
        <taxon>Bacillati</taxon>
        <taxon>Actinomycetota</taxon>
        <taxon>Actinomycetes</taxon>
        <taxon>Bifidobacteriales</taxon>
        <taxon>Bifidobacteriaceae</taxon>
        <taxon>Bifidobacterium</taxon>
    </lineage>
</organism>
<dbReference type="CDD" id="cd00093">
    <property type="entry name" value="HTH_XRE"/>
    <property type="match status" value="1"/>
</dbReference>